<dbReference type="Pfam" id="PF08268">
    <property type="entry name" value="FBA_3"/>
    <property type="match status" value="1"/>
</dbReference>
<dbReference type="NCBIfam" id="TIGR01640">
    <property type="entry name" value="F_box_assoc_1"/>
    <property type="match status" value="1"/>
</dbReference>
<dbReference type="InterPro" id="IPR017451">
    <property type="entry name" value="F-box-assoc_interact_dom"/>
</dbReference>
<feature type="domain" description="F-box" evidence="2">
    <location>
        <begin position="132"/>
        <end position="171"/>
    </location>
</feature>
<reference evidence="3" key="2">
    <citation type="journal article" date="2024" name="Plant">
        <title>Genomic evolution and insights into agronomic trait innovations of Sesamum species.</title>
        <authorList>
            <person name="Miao H."/>
            <person name="Wang L."/>
            <person name="Qu L."/>
            <person name="Liu H."/>
            <person name="Sun Y."/>
            <person name="Le M."/>
            <person name="Wang Q."/>
            <person name="Wei S."/>
            <person name="Zheng Y."/>
            <person name="Lin W."/>
            <person name="Duan Y."/>
            <person name="Cao H."/>
            <person name="Xiong S."/>
            <person name="Wang X."/>
            <person name="Wei L."/>
            <person name="Li C."/>
            <person name="Ma Q."/>
            <person name="Ju M."/>
            <person name="Zhao R."/>
            <person name="Li G."/>
            <person name="Mu C."/>
            <person name="Tian Q."/>
            <person name="Mei H."/>
            <person name="Zhang T."/>
            <person name="Gao T."/>
            <person name="Zhang H."/>
        </authorList>
    </citation>
    <scope>NUCLEOTIDE SEQUENCE</scope>
    <source>
        <strain evidence="3">KEN8</strain>
    </source>
</reference>
<gene>
    <name evidence="3" type="ORF">Scaly_1703200</name>
</gene>
<protein>
    <submittedName>
        <fullName evidence="3">F-box protein CPR1</fullName>
    </submittedName>
</protein>
<name>A0AAW2NV46_9LAMI</name>
<dbReference type="InterPro" id="IPR050796">
    <property type="entry name" value="SCF_F-box_component"/>
</dbReference>
<evidence type="ECO:0000313" key="3">
    <source>
        <dbReference type="EMBL" id="KAL0346872.1"/>
    </source>
</evidence>
<evidence type="ECO:0000259" key="2">
    <source>
        <dbReference type="SMART" id="SM00256"/>
    </source>
</evidence>
<dbReference type="PANTHER" id="PTHR31672:SF13">
    <property type="entry name" value="F-BOX PROTEIN CPR30-LIKE"/>
    <property type="match status" value="1"/>
</dbReference>
<reference evidence="3" key="1">
    <citation type="submission" date="2020-06" db="EMBL/GenBank/DDBJ databases">
        <authorList>
            <person name="Li T."/>
            <person name="Hu X."/>
            <person name="Zhang T."/>
            <person name="Song X."/>
            <person name="Zhang H."/>
            <person name="Dai N."/>
            <person name="Sheng W."/>
            <person name="Hou X."/>
            <person name="Wei L."/>
        </authorList>
    </citation>
    <scope>NUCLEOTIDE SEQUENCE</scope>
    <source>
        <strain evidence="3">KEN8</strain>
        <tissue evidence="3">Leaf</tissue>
    </source>
</reference>
<evidence type="ECO:0000256" key="1">
    <source>
        <dbReference type="SAM" id="MobiDB-lite"/>
    </source>
</evidence>
<dbReference type="PANTHER" id="PTHR31672">
    <property type="entry name" value="BNACNNG10540D PROTEIN"/>
    <property type="match status" value="1"/>
</dbReference>
<dbReference type="InterPro" id="IPR036047">
    <property type="entry name" value="F-box-like_dom_sf"/>
</dbReference>
<dbReference type="AlphaFoldDB" id="A0AAW2NV46"/>
<comment type="caution">
    <text evidence="3">The sequence shown here is derived from an EMBL/GenBank/DDBJ whole genome shotgun (WGS) entry which is preliminary data.</text>
</comment>
<organism evidence="3">
    <name type="scientific">Sesamum calycinum</name>
    <dbReference type="NCBI Taxonomy" id="2727403"/>
    <lineage>
        <taxon>Eukaryota</taxon>
        <taxon>Viridiplantae</taxon>
        <taxon>Streptophyta</taxon>
        <taxon>Embryophyta</taxon>
        <taxon>Tracheophyta</taxon>
        <taxon>Spermatophyta</taxon>
        <taxon>Magnoliopsida</taxon>
        <taxon>eudicotyledons</taxon>
        <taxon>Gunneridae</taxon>
        <taxon>Pentapetalae</taxon>
        <taxon>asterids</taxon>
        <taxon>lamiids</taxon>
        <taxon>Lamiales</taxon>
        <taxon>Pedaliaceae</taxon>
        <taxon>Sesamum</taxon>
    </lineage>
</organism>
<accession>A0AAW2NV46</accession>
<proteinExistence type="predicted"/>
<dbReference type="SUPFAM" id="SSF81383">
    <property type="entry name" value="F-box domain"/>
    <property type="match status" value="1"/>
</dbReference>
<dbReference type="EMBL" id="JACGWM010000010">
    <property type="protein sequence ID" value="KAL0346872.1"/>
    <property type="molecule type" value="Genomic_DNA"/>
</dbReference>
<dbReference type="Pfam" id="PF00646">
    <property type="entry name" value="F-box"/>
    <property type="match status" value="1"/>
</dbReference>
<dbReference type="InterPro" id="IPR001810">
    <property type="entry name" value="F-box_dom"/>
</dbReference>
<sequence length="444" mass="51101">MRLILIKFEQLISNVFGLVWTLNLNGLDKDISRPLVAVKYFPVYYSLETTVREKCQTDRPFTKSSNKNALSLFFSHTEGVKNQEKKCEAGVLILSLFEQAKMKKKPPTRIPSPPPPPPSSSQDEQLMMDPVLPTDLIINILLKLPVKSLGKFKCVSKQWLLLITDPHFISMHRELCLHSPNLLLVKTVPVLQEAHMKRCTRVDLCSLNFDGSCKNLDFSLYLEDDEKNIEMLPSKWDLICFVSESGFYACNPSTQVMVKLPEASCCTSGEVNAGMGYVKERDEYVLVHLFDRSLDIHVDYDIGFRGWGVLVENVFYWMIWDEYNQPGDEAIVSFDLEKEEFGTVSPPEGCFDPNGAWSLVELGGRLCLVDNMARPLTMDIWVLKDFENQRWVREYSINMNAYTNDVLKFVVPLDYRDGKVLMDAKQESLDYYDVKQKQIRRMDH</sequence>
<dbReference type="Gene3D" id="1.20.1280.50">
    <property type="match status" value="1"/>
</dbReference>
<feature type="compositionally biased region" description="Pro residues" evidence="1">
    <location>
        <begin position="108"/>
        <end position="119"/>
    </location>
</feature>
<dbReference type="SMART" id="SM00256">
    <property type="entry name" value="FBOX"/>
    <property type="match status" value="1"/>
</dbReference>
<feature type="region of interest" description="Disordered" evidence="1">
    <location>
        <begin position="104"/>
        <end position="125"/>
    </location>
</feature>
<dbReference type="CDD" id="cd22157">
    <property type="entry name" value="F-box_AtFBW1-like"/>
    <property type="match status" value="1"/>
</dbReference>
<dbReference type="InterPro" id="IPR013187">
    <property type="entry name" value="F-box-assoc_dom_typ3"/>
</dbReference>